<dbReference type="InterPro" id="IPR052620">
    <property type="entry name" value="ELYS/MEL-28_NucAsmblyFactor"/>
</dbReference>
<dbReference type="Pfam" id="PF13934">
    <property type="entry name" value="ELYS"/>
    <property type="match status" value="1"/>
</dbReference>
<feature type="compositionally biased region" description="Low complexity" evidence="3">
    <location>
        <begin position="1326"/>
        <end position="1335"/>
    </location>
</feature>
<feature type="compositionally biased region" description="Polar residues" evidence="3">
    <location>
        <begin position="1928"/>
        <end position="1937"/>
    </location>
</feature>
<feature type="region of interest" description="Disordered" evidence="3">
    <location>
        <begin position="1186"/>
        <end position="1418"/>
    </location>
</feature>
<feature type="compositionally biased region" description="Basic residues" evidence="3">
    <location>
        <begin position="2313"/>
        <end position="2322"/>
    </location>
</feature>
<gene>
    <name evidence="7" type="primary">LOC101845077</name>
</gene>
<feature type="compositionally biased region" description="Polar residues" evidence="3">
    <location>
        <begin position="2059"/>
        <end position="2069"/>
    </location>
</feature>
<feature type="compositionally biased region" description="Low complexity" evidence="3">
    <location>
        <begin position="1353"/>
        <end position="1368"/>
    </location>
</feature>
<feature type="compositionally biased region" description="Basic and acidic residues" evidence="3">
    <location>
        <begin position="1714"/>
        <end position="1731"/>
    </location>
</feature>
<dbReference type="RefSeq" id="XP_012935515.1">
    <property type="nucleotide sequence ID" value="XM_013080061.2"/>
</dbReference>
<feature type="compositionally biased region" description="Basic residues" evidence="3">
    <location>
        <begin position="1978"/>
        <end position="1989"/>
    </location>
</feature>
<dbReference type="SUPFAM" id="SSF50978">
    <property type="entry name" value="WD40 repeat-like"/>
    <property type="match status" value="1"/>
</dbReference>
<feature type="compositionally biased region" description="Low complexity" evidence="3">
    <location>
        <begin position="1233"/>
        <end position="1243"/>
    </location>
</feature>
<feature type="compositionally biased region" description="Polar residues" evidence="3">
    <location>
        <begin position="1251"/>
        <end position="1265"/>
    </location>
</feature>
<evidence type="ECO:0000256" key="3">
    <source>
        <dbReference type="SAM" id="MobiDB-lite"/>
    </source>
</evidence>
<evidence type="ECO:0000256" key="2">
    <source>
        <dbReference type="ARBA" id="ARBA00023242"/>
    </source>
</evidence>
<feature type="compositionally biased region" description="Polar residues" evidence="3">
    <location>
        <begin position="1459"/>
        <end position="1474"/>
    </location>
</feature>
<accession>A0ABM0ZVP6</accession>
<dbReference type="GeneID" id="101845077"/>
<dbReference type="InterPro" id="IPR025151">
    <property type="entry name" value="ELYS_dom"/>
</dbReference>
<reference evidence="7" key="1">
    <citation type="submission" date="2025-08" db="UniProtKB">
        <authorList>
            <consortium name="RefSeq"/>
        </authorList>
    </citation>
    <scope>IDENTIFICATION</scope>
</reference>
<feature type="domain" description="ELYS beta-propeller" evidence="5">
    <location>
        <begin position="27"/>
        <end position="494"/>
    </location>
</feature>
<feature type="compositionally biased region" description="Polar residues" evidence="3">
    <location>
        <begin position="1902"/>
        <end position="1914"/>
    </location>
</feature>
<feature type="compositionally biased region" description="Polar residues" evidence="3">
    <location>
        <begin position="1392"/>
        <end position="1402"/>
    </location>
</feature>
<feature type="compositionally biased region" description="Basic and acidic residues" evidence="3">
    <location>
        <begin position="1832"/>
        <end position="1842"/>
    </location>
</feature>
<feature type="region of interest" description="Disordered" evidence="3">
    <location>
        <begin position="2305"/>
        <end position="2376"/>
    </location>
</feature>
<evidence type="ECO:0000313" key="6">
    <source>
        <dbReference type="Proteomes" id="UP000694888"/>
    </source>
</evidence>
<feature type="compositionally biased region" description="Acidic residues" evidence="3">
    <location>
        <begin position="1767"/>
        <end position="1777"/>
    </location>
</feature>
<feature type="compositionally biased region" description="Basic and acidic residues" evidence="3">
    <location>
        <begin position="1743"/>
        <end position="1754"/>
    </location>
</feature>
<name>A0ABM0ZVP6_APLCA</name>
<feature type="compositionally biased region" description="Basic residues" evidence="3">
    <location>
        <begin position="2356"/>
        <end position="2376"/>
    </location>
</feature>
<dbReference type="Proteomes" id="UP000694888">
    <property type="component" value="Unplaced"/>
</dbReference>
<feature type="compositionally biased region" description="Basic and acidic residues" evidence="3">
    <location>
        <begin position="1408"/>
        <end position="1418"/>
    </location>
</feature>
<proteinExistence type="predicted"/>
<sequence>MKLELKPDFAEEVKSHHFEASHAGVSKDGQVSWVYNSSLLQVKLAQTGEILSTWRCGKTVRDPHSSIVCVTDLCHKDGHLLLVATTSLSDQGLLCFFSVKQKKVIKAIEIPQKITAVEVVFSNGDEDPQRWVLSQHLLFFSGLVAIGTEGGYIYLVDLGLDELLMSQCNEISPKKLSVITPRIVDPRAKRDQARMYDKHLALLLDEQCHREGLFYYRRQDDTVQKVLDEDTVCVTSLKYLSQAGELAVGFNFGSFQLWRLYNPVLDYSSNYNPGLAVTNFIAQEPENDPRNFVYLWVGHDDYDRESTDTVAFVSLYQLSFLKKDVYAGFGVFYDELESVCARMDHHLTVDPYMNDFTTTRNSRILSCFTISHPFYKPVESLSDSYDEGLHSNDLSLSVFVWRSESKQQKRISHWMCVFDLNRWYHAQMPHSIRCHGGSLQVCSYWAVYRLDDVADLMAPHPLLNVEVRGDKVLRFVNSSPLPPEEHSFPSSLRLTGVRFVSAVGSVDGTCDGWQGHLLQQMGSSGAELLVVPTDFYHQCLRARLLPQMFEETKSSSPEYQRKVLLDMALERGLIAAVVHQCIQLWADGDYTQQGCTLTLLLDWAWERTISIKNSLNSTCEVLYDWSAHHVDPRTNRQLQSYTGALAHLKLVFSVLMSQAAPTTERGIIELELRLDVINLLLQHYDLVRWSLSVNLLPEVDEVSDPAPGLFAYPITDLGEKYKMKRAHLQGCQRVVEDLSLLLIDNLVECEGDQIKKLWGDQGGNGLYPPPSMQALLHMYLLHDVSLSVKHAITLYLLRDLAALGDTDMEDTVIPSFIQRFFLNPSLVHQVQGLWSIDDGDFEEGLRRLVNPCVRADICGNWNRDASVVNTLLGQGQNKVAIRYLHALGAGGGSLQEQHLYISTLVRNRQEFQALEFVRRSNMEDTAAQLFDHLLSECQKERLLGQLLRWNLREVEEKQLERHLRGRGEVRALEPLLLYHLNHSQFVKAFQLHDDMKHMDKLETSVVAQEQAASRNRLMQAYLYALPDITRKLLMEKHISSAAKAPRRLEVSKPKPLSTVVRNADRNAMARSNFVLAVMERVREVEQSFAAELDGEEGEITRKDLRGELSMSPEVPFLKTPKTLRPGGEEQFAEKVVYPELKNSLMANDPLSAARRKILSKSFTADFTEHTETKSLHQLTMECVKVLQTPKREQKKKRERSPGVSAVTSTKTPQSILKIRRLSKVLLPGSNEMSGGRRTSTGSSSRKRQASKSDSSLNSPTQLSTPKPQPGATPMHTFGSSAKPKHLRFVGLSPTLTPSPSREELLTPPSDKVVMAEESSSKRQEPEVPAEAESPPNLHSVTQKDEPDVQTAPETVSSTTTTATSVTTVTEEKKEKVLGDPPAALQETVEQMDVSTGNTSQELPSPIDDSPRYGDSFEKLERPDLQSIWKDSENTTEMVVDDEITFNLHHTEELGPPAVSMTSSPMDSSVPKTSQEAALNGANLVSVTVQKTTSAMSLSTAEILATSESTFLEQTLVTSHKSFSSPSMEKSGSGPALSSGLVVDTQLEDKIVSSMSRSALPLRSLISSTSLSPTARRAHVNFESSPESRKSVRADSPPPATPPLSRKAKLLSSKVEDMFNYQDYPKRRTRSTTPSPARSETEEKLHRKRSRKTSELEKPDRNVEDLDIKDAEMSIELVLPKKKVTPDRSPAKNRTFIGEESVKVTMMVSESFSTLEERTDVSERRQTPDRSARKSAKLALGSESEQKEKREKRTTDTSTSQLAKSVLETDESESVLDDAADRQAEGKRTLGREVSVSRESRAFSVASRTKTPERDSAHETSISVGTRRSTRHRTPDRTGHKVSEIVMTQQSEGIRRKKEGPIVSSFEGQEEEEKTQTKTVHNALTKEIHQIGVKARSSDAPVTRQTLQKSRSPSKPESLLEVHSEDNTFDQSLSSSMQKEMLKTSETFSRRQTRRKSKSPSKPGISKEVSSEDMSARGSVRRQTRGKSKSPSKPEATLEVQSEDILDRSLRRSRRQSKTPERFLAPALSEPLTPTRRSKRLPKSPEKLNTSEIESVRPIATSTSPKQPSPQRDLKENSRTVKNPEAPLTPTRRSKRKPKSPQRLNTDDIEPVHSSSSPVRLLSPKEMSRESSPGSPDRAGLRRSKRGSSTESRTPSRDSSSVVEVFQTRRRTPDRHTAGTKGTTPSKTGKRTRVSSASAMKKITEEEKDGVQTGEEKESMPEWSEDMPPLRFDAGEEGNTVTESSDESKQHRLKRRTTKEDVAQTAQPNYVFSPPVKQLVQTEEVGDGEGSVSPVYVFSAPTVASEALPQQASKKSRNRQKKKALYDETVMLLPSPSTSPRERSRSQSSNQQARVAILKRYKPTGPRTRRLRPSVKS</sequence>
<evidence type="ECO:0000259" key="4">
    <source>
        <dbReference type="Pfam" id="PF13934"/>
    </source>
</evidence>
<comment type="subcellular location">
    <subcellularLocation>
        <location evidence="1">Nucleus</location>
    </subcellularLocation>
</comment>
<dbReference type="InterPro" id="IPR036322">
    <property type="entry name" value="WD40_repeat_dom_sf"/>
</dbReference>
<dbReference type="Pfam" id="PF16687">
    <property type="entry name" value="ELYS-bb"/>
    <property type="match status" value="1"/>
</dbReference>
<protein>
    <submittedName>
        <fullName evidence="7">Protein ELYS</fullName>
    </submittedName>
</protein>
<feature type="region of interest" description="Disordered" evidence="3">
    <location>
        <begin position="1454"/>
        <end position="1474"/>
    </location>
</feature>
<keyword evidence="2" id="KW-0539">Nucleus</keyword>
<evidence type="ECO:0000313" key="7">
    <source>
        <dbReference type="RefSeq" id="XP_012935515.1"/>
    </source>
</evidence>
<feature type="compositionally biased region" description="Polar residues" evidence="3">
    <location>
        <begin position="2146"/>
        <end position="2161"/>
    </location>
</feature>
<evidence type="ECO:0000256" key="1">
    <source>
        <dbReference type="ARBA" id="ARBA00004123"/>
    </source>
</evidence>
<organism evidence="6 7">
    <name type="scientific">Aplysia californica</name>
    <name type="common">California sea hare</name>
    <dbReference type="NCBI Taxonomy" id="6500"/>
    <lineage>
        <taxon>Eukaryota</taxon>
        <taxon>Metazoa</taxon>
        <taxon>Spiralia</taxon>
        <taxon>Lophotrochozoa</taxon>
        <taxon>Mollusca</taxon>
        <taxon>Gastropoda</taxon>
        <taxon>Heterobranchia</taxon>
        <taxon>Euthyneura</taxon>
        <taxon>Tectipleura</taxon>
        <taxon>Aplysiida</taxon>
        <taxon>Aplysioidea</taxon>
        <taxon>Aplysiidae</taxon>
        <taxon>Aplysia</taxon>
    </lineage>
</organism>
<dbReference type="PANTHER" id="PTHR21583">
    <property type="entry name" value="ELYS PROTEIN"/>
    <property type="match status" value="1"/>
</dbReference>
<feature type="compositionally biased region" description="Polar residues" evidence="3">
    <location>
        <begin position="1205"/>
        <end position="1214"/>
    </location>
</feature>
<evidence type="ECO:0000259" key="5">
    <source>
        <dbReference type="Pfam" id="PF16687"/>
    </source>
</evidence>
<dbReference type="InterPro" id="IPR032040">
    <property type="entry name" value="ELYS-bb"/>
</dbReference>
<dbReference type="PANTHER" id="PTHR21583:SF8">
    <property type="entry name" value="PROTEIN ELYS"/>
    <property type="match status" value="1"/>
</dbReference>
<feature type="compositionally biased region" description="Basic and acidic residues" evidence="3">
    <location>
        <begin position="1778"/>
        <end position="1800"/>
    </location>
</feature>
<feature type="compositionally biased region" description="Basic and acidic residues" evidence="3">
    <location>
        <begin position="1651"/>
        <end position="1667"/>
    </location>
</feature>
<feature type="region of interest" description="Disordered" evidence="3">
    <location>
        <begin position="1711"/>
        <end position="2269"/>
    </location>
</feature>
<keyword evidence="6" id="KW-1185">Reference proteome</keyword>
<feature type="domain" description="ELYS-like" evidence="4">
    <location>
        <begin position="741"/>
        <end position="964"/>
    </location>
</feature>
<feature type="region of interest" description="Disordered" evidence="3">
    <location>
        <begin position="1571"/>
        <end position="1667"/>
    </location>
</feature>